<keyword evidence="9 12" id="KW-0201">Cytochrome c-type biogenesis</keyword>
<dbReference type="GO" id="GO:0005886">
    <property type="term" value="C:plasma membrane"/>
    <property type="evidence" value="ECO:0007669"/>
    <property type="project" value="UniProtKB-SubCell"/>
</dbReference>
<dbReference type="PANTHER" id="PTHR37531">
    <property type="entry name" value="HEME EXPORTER PROTEIN D"/>
    <property type="match status" value="1"/>
</dbReference>
<dbReference type="Proteomes" id="UP000254771">
    <property type="component" value="Unassembled WGS sequence"/>
</dbReference>
<protein>
    <recommendedName>
        <fullName evidence="4 12">Heme exporter protein D</fullName>
    </recommendedName>
</protein>
<accession>A0A370DN39</accession>
<comment type="function">
    <text evidence="1 12">Required for the export of heme to the periplasm for the biogenesis of c-type cytochromes.</text>
</comment>
<keyword evidence="6 12" id="KW-1003">Cell membrane</keyword>
<dbReference type="GO" id="GO:0015886">
    <property type="term" value="P:heme transport"/>
    <property type="evidence" value="ECO:0007669"/>
    <property type="project" value="InterPro"/>
</dbReference>
<evidence type="ECO:0000256" key="12">
    <source>
        <dbReference type="RuleBase" id="RU363101"/>
    </source>
</evidence>
<evidence type="ECO:0000256" key="3">
    <source>
        <dbReference type="ARBA" id="ARBA00008741"/>
    </source>
</evidence>
<dbReference type="AlphaFoldDB" id="A0A370DN39"/>
<evidence type="ECO:0000256" key="1">
    <source>
        <dbReference type="ARBA" id="ARBA00002442"/>
    </source>
</evidence>
<sequence>MSEFLDMGGYAMYVWPSYGLAFVILVANWVSPLLQRRRVLTDIARKLRREKREQK</sequence>
<dbReference type="PANTHER" id="PTHR37531:SF1">
    <property type="entry name" value="HEME EXPORTER PROTEIN D"/>
    <property type="match status" value="1"/>
</dbReference>
<evidence type="ECO:0000256" key="8">
    <source>
        <dbReference type="ARBA" id="ARBA00022692"/>
    </source>
</evidence>
<gene>
    <name evidence="13" type="primary">ccmD</name>
    <name evidence="13" type="ORF">DIZ78_09100</name>
</gene>
<evidence type="ECO:0000256" key="4">
    <source>
        <dbReference type="ARBA" id="ARBA00016461"/>
    </source>
</evidence>
<dbReference type="GO" id="GO:1903607">
    <property type="term" value="P:cytochrome c biosynthetic process"/>
    <property type="evidence" value="ECO:0007669"/>
    <property type="project" value="TreeGrafter"/>
</dbReference>
<name>A0A370DN39_9GAMM</name>
<feature type="transmembrane region" description="Helical" evidence="12">
    <location>
        <begin position="12"/>
        <end position="30"/>
    </location>
</feature>
<comment type="similarity">
    <text evidence="3 12">Belongs to the CcmD/CycX/HelD family.</text>
</comment>
<evidence type="ECO:0000313" key="13">
    <source>
        <dbReference type="EMBL" id="RDH86318.1"/>
    </source>
</evidence>
<evidence type="ECO:0000256" key="5">
    <source>
        <dbReference type="ARBA" id="ARBA00022448"/>
    </source>
</evidence>
<dbReference type="EMBL" id="QFXE01000010">
    <property type="protein sequence ID" value="RDH86318.1"/>
    <property type="molecule type" value="Genomic_DNA"/>
</dbReference>
<comment type="caution">
    <text evidence="13">The sequence shown here is derived from an EMBL/GenBank/DDBJ whole genome shotgun (WGS) entry which is preliminary data.</text>
</comment>
<comment type="subcellular location">
    <subcellularLocation>
        <location evidence="2 12">Cell inner membrane</location>
        <topology evidence="2 12">Single-pass membrane protein</topology>
    </subcellularLocation>
</comment>
<dbReference type="GO" id="GO:0017004">
    <property type="term" value="P:cytochrome complex assembly"/>
    <property type="evidence" value="ECO:0007669"/>
    <property type="project" value="UniProtKB-KW"/>
</dbReference>
<keyword evidence="5 12" id="KW-0813">Transport</keyword>
<keyword evidence="7 12" id="KW-0997">Cell inner membrane</keyword>
<evidence type="ECO:0000256" key="2">
    <source>
        <dbReference type="ARBA" id="ARBA00004377"/>
    </source>
</evidence>
<keyword evidence="10 12" id="KW-1133">Transmembrane helix</keyword>
<dbReference type="InterPro" id="IPR007078">
    <property type="entry name" value="Haem_export_protD_CcmD"/>
</dbReference>
<dbReference type="NCBIfam" id="TIGR03141">
    <property type="entry name" value="cytochro_ccmD"/>
    <property type="match status" value="1"/>
</dbReference>
<keyword evidence="11 12" id="KW-0472">Membrane</keyword>
<reference evidence="13 14" key="1">
    <citation type="journal article" date="2018" name="ISME J.">
        <title>Endosymbiont genomes yield clues of tubeworm success.</title>
        <authorList>
            <person name="Li Y."/>
            <person name="Liles M.R."/>
            <person name="Halanych K.M."/>
        </authorList>
    </citation>
    <scope>NUCLEOTIDE SEQUENCE [LARGE SCALE GENOMIC DNA]</scope>
    <source>
        <strain evidence="13">A1462</strain>
    </source>
</reference>
<dbReference type="Pfam" id="PF04995">
    <property type="entry name" value="CcmD"/>
    <property type="match status" value="1"/>
</dbReference>
<evidence type="ECO:0000256" key="10">
    <source>
        <dbReference type="ARBA" id="ARBA00022989"/>
    </source>
</evidence>
<keyword evidence="8 12" id="KW-0812">Transmembrane</keyword>
<evidence type="ECO:0000256" key="6">
    <source>
        <dbReference type="ARBA" id="ARBA00022475"/>
    </source>
</evidence>
<evidence type="ECO:0000256" key="11">
    <source>
        <dbReference type="ARBA" id="ARBA00023136"/>
    </source>
</evidence>
<organism evidence="13 14">
    <name type="scientific">endosymbiont of Escarpia spicata</name>
    <dbReference type="NCBI Taxonomy" id="2200908"/>
    <lineage>
        <taxon>Bacteria</taxon>
        <taxon>Pseudomonadati</taxon>
        <taxon>Pseudomonadota</taxon>
        <taxon>Gammaproteobacteria</taxon>
        <taxon>sulfur-oxidizing symbionts</taxon>
    </lineage>
</organism>
<proteinExistence type="inferred from homology"/>
<dbReference type="InterPro" id="IPR052075">
    <property type="entry name" value="Heme_exporter_D"/>
</dbReference>
<evidence type="ECO:0000256" key="7">
    <source>
        <dbReference type="ARBA" id="ARBA00022519"/>
    </source>
</evidence>
<evidence type="ECO:0000313" key="14">
    <source>
        <dbReference type="Proteomes" id="UP000254771"/>
    </source>
</evidence>
<keyword evidence="14" id="KW-1185">Reference proteome</keyword>
<evidence type="ECO:0000256" key="9">
    <source>
        <dbReference type="ARBA" id="ARBA00022748"/>
    </source>
</evidence>